<dbReference type="InterPro" id="IPR011856">
    <property type="entry name" value="tRNA_endonuc-like_dom_sf"/>
</dbReference>
<dbReference type="GO" id="GO:0005524">
    <property type="term" value="F:ATP binding"/>
    <property type="evidence" value="ECO:0007669"/>
    <property type="project" value="UniProtKB-UniRule"/>
</dbReference>
<evidence type="ECO:0000256" key="2">
    <source>
        <dbReference type="ARBA" id="ARBA00022840"/>
    </source>
</evidence>
<dbReference type="PROSITE" id="PS51161">
    <property type="entry name" value="ATP_CONE"/>
    <property type="match status" value="1"/>
</dbReference>
<dbReference type="InterPro" id="IPR054374">
    <property type="entry name" value="AF1548-like_C"/>
</dbReference>
<dbReference type="SUPFAM" id="SSF52980">
    <property type="entry name" value="Restriction endonuclease-like"/>
    <property type="match status" value="1"/>
</dbReference>
<accession>A0A1F6CU59</accession>
<evidence type="ECO:0000313" key="5">
    <source>
        <dbReference type="EMBL" id="OGG52693.1"/>
    </source>
</evidence>
<dbReference type="Proteomes" id="UP000176863">
    <property type="component" value="Unassembled WGS sequence"/>
</dbReference>
<evidence type="ECO:0000259" key="4">
    <source>
        <dbReference type="PROSITE" id="PS51161"/>
    </source>
</evidence>
<dbReference type="EMBL" id="MFKT01000024">
    <property type="protein sequence ID" value="OGG52693.1"/>
    <property type="molecule type" value="Genomic_DNA"/>
</dbReference>
<dbReference type="STRING" id="1798480.A2851_00600"/>
<evidence type="ECO:0000313" key="6">
    <source>
        <dbReference type="Proteomes" id="UP000176863"/>
    </source>
</evidence>
<dbReference type="Pfam" id="PF04471">
    <property type="entry name" value="Mrr_cat"/>
    <property type="match status" value="1"/>
</dbReference>
<sequence>MKTTFITKASGEREAFSEAKLRRSLARSGTSPEHIEAIVEGVTAGLREGMTTKSIYARAFSLLRRKERPAAARYHTRMALMELGPSGHPFEKFVGELMKTQGFSTEVAVVAQGRCISHELDVVAHRGEEHVMVECKFHNHPGIRSDAKVALYVQARFEDIEKRWKAEPGHGTKLHAVWLVTNTKLTIDAAHYAECVGMHAIGWNYPTESGLQDLIEKFRLHPVTCLTTLTRFQKQELLRLKILLCKDILNNGNILKKIGLSDVQANKVLEEIHNIYASK</sequence>
<dbReference type="GO" id="GO:0009307">
    <property type="term" value="P:DNA restriction-modification system"/>
    <property type="evidence" value="ECO:0007669"/>
    <property type="project" value="InterPro"/>
</dbReference>
<dbReference type="GO" id="GO:0003677">
    <property type="term" value="F:DNA binding"/>
    <property type="evidence" value="ECO:0007669"/>
    <property type="project" value="InterPro"/>
</dbReference>
<dbReference type="AlphaFoldDB" id="A0A1F6CU59"/>
<dbReference type="InterPro" id="IPR005144">
    <property type="entry name" value="ATP-cone_dom"/>
</dbReference>
<comment type="caution">
    <text evidence="5">The sequence shown here is derived from an EMBL/GenBank/DDBJ whole genome shotgun (WGS) entry which is preliminary data.</text>
</comment>
<proteinExistence type="predicted"/>
<dbReference type="Gene3D" id="1.10.150.20">
    <property type="entry name" value="5' to 3' exonuclease, C-terminal subdomain"/>
    <property type="match status" value="1"/>
</dbReference>
<name>A0A1F6CU59_9BACT</name>
<dbReference type="InterPro" id="IPR007560">
    <property type="entry name" value="Restrct_endonuc_IV_Mrr"/>
</dbReference>
<dbReference type="InterPro" id="IPR011335">
    <property type="entry name" value="Restrct_endonuc-II-like"/>
</dbReference>
<dbReference type="CDD" id="cd22308">
    <property type="entry name" value="Af1548-like"/>
    <property type="match status" value="1"/>
</dbReference>
<gene>
    <name evidence="5" type="ORF">A2851_00600</name>
</gene>
<dbReference type="Gene3D" id="3.40.1350.10">
    <property type="match status" value="1"/>
</dbReference>
<dbReference type="Pfam" id="PF22357">
    <property type="entry name" value="AF1548-like_C"/>
    <property type="match status" value="1"/>
</dbReference>
<reference evidence="5 6" key="1">
    <citation type="journal article" date="2016" name="Nat. Commun.">
        <title>Thousands of microbial genomes shed light on interconnected biogeochemical processes in an aquifer system.</title>
        <authorList>
            <person name="Anantharaman K."/>
            <person name="Brown C.T."/>
            <person name="Hug L.A."/>
            <person name="Sharon I."/>
            <person name="Castelle C.J."/>
            <person name="Probst A.J."/>
            <person name="Thomas B.C."/>
            <person name="Singh A."/>
            <person name="Wilkins M.J."/>
            <person name="Karaoz U."/>
            <person name="Brodie E.L."/>
            <person name="Williams K.H."/>
            <person name="Hubbard S.S."/>
            <person name="Banfield J.F."/>
        </authorList>
    </citation>
    <scope>NUCLEOTIDE SEQUENCE [LARGE SCALE GENOMIC DNA]</scope>
</reference>
<organism evidence="5 6">
    <name type="scientific">Candidatus Kaiserbacteria bacterium RIFCSPHIGHO2_01_FULL_53_29</name>
    <dbReference type="NCBI Taxonomy" id="1798480"/>
    <lineage>
        <taxon>Bacteria</taxon>
        <taxon>Candidatus Kaiseribacteriota</taxon>
    </lineage>
</organism>
<protein>
    <submittedName>
        <fullName evidence="5">ATPase</fullName>
    </submittedName>
</protein>
<feature type="domain" description="ATP-cone" evidence="4">
    <location>
        <begin position="4"/>
        <end position="87"/>
    </location>
</feature>
<keyword evidence="1 3" id="KW-0547">Nucleotide-binding</keyword>
<dbReference type="GO" id="GO:0004519">
    <property type="term" value="F:endonuclease activity"/>
    <property type="evidence" value="ECO:0007669"/>
    <property type="project" value="InterPro"/>
</dbReference>
<keyword evidence="2 3" id="KW-0067">ATP-binding</keyword>
<evidence type="ECO:0000256" key="3">
    <source>
        <dbReference type="PROSITE-ProRule" id="PRU00492"/>
    </source>
</evidence>
<evidence type="ECO:0000256" key="1">
    <source>
        <dbReference type="ARBA" id="ARBA00022741"/>
    </source>
</evidence>